<name>A0A367QI77_9NOSO</name>
<accession>A0A367QI77</accession>
<dbReference type="SUPFAM" id="SSF53335">
    <property type="entry name" value="S-adenosyl-L-methionine-dependent methyltransferases"/>
    <property type="match status" value="1"/>
</dbReference>
<evidence type="ECO:0000313" key="2">
    <source>
        <dbReference type="EMBL" id="RCJ22973.1"/>
    </source>
</evidence>
<dbReference type="Gene3D" id="3.40.50.150">
    <property type="entry name" value="Vaccinia Virus protein VP39"/>
    <property type="match status" value="1"/>
</dbReference>
<dbReference type="EMBL" id="LXQD01000322">
    <property type="protein sequence ID" value="RCJ22973.1"/>
    <property type="molecule type" value="Genomic_DNA"/>
</dbReference>
<dbReference type="CDD" id="cd02440">
    <property type="entry name" value="AdoMet_MTases"/>
    <property type="match status" value="1"/>
</dbReference>
<protein>
    <recommendedName>
        <fullName evidence="1">Methyltransferase type 12 domain-containing protein</fullName>
    </recommendedName>
</protein>
<evidence type="ECO:0000313" key="3">
    <source>
        <dbReference type="Proteomes" id="UP000252107"/>
    </source>
</evidence>
<dbReference type="Pfam" id="PF08242">
    <property type="entry name" value="Methyltransf_12"/>
    <property type="match status" value="1"/>
</dbReference>
<proteinExistence type="predicted"/>
<organism evidence="2 3">
    <name type="scientific">Nostoc minutum NIES-26</name>
    <dbReference type="NCBI Taxonomy" id="1844469"/>
    <lineage>
        <taxon>Bacteria</taxon>
        <taxon>Bacillati</taxon>
        <taxon>Cyanobacteriota</taxon>
        <taxon>Cyanophyceae</taxon>
        <taxon>Nostocales</taxon>
        <taxon>Nostocaceae</taxon>
        <taxon>Nostoc</taxon>
    </lineage>
</organism>
<dbReference type="InterPro" id="IPR013217">
    <property type="entry name" value="Methyltransf_12"/>
</dbReference>
<evidence type="ECO:0000259" key="1">
    <source>
        <dbReference type="Pfam" id="PF08242"/>
    </source>
</evidence>
<sequence>MQQHQTSSADIFSGIYANNIWGGNLGDFYSGKGSDNTFSRSYCEFITEFALKTSLENIKIVDLGCGDFRVGQQLLQNLANSHIQYQYTGVDIVPKLMEHNSIKYASQDIKFVCINIVEEDLPQGDICLIRQVLQHLSNQDIKKILAKLSQYKYVFITESHPADELNCIPNLDIPTGAEIRLLHNSGVFLDKNPFNLSRVELVLNIPYEEDICLYGKQSKLCTFKIENAGSYQESTIS</sequence>
<gene>
    <name evidence="2" type="ORF">A6770_29180</name>
</gene>
<reference evidence="2" key="1">
    <citation type="submission" date="2016-04" db="EMBL/GenBank/DDBJ databases">
        <authorList>
            <person name="Tabuchi Yagui T.R."/>
        </authorList>
    </citation>
    <scope>NUCLEOTIDE SEQUENCE [LARGE SCALE GENOMIC DNA]</scope>
    <source>
        <strain evidence="2">NIES-26</strain>
    </source>
</reference>
<dbReference type="Proteomes" id="UP000252107">
    <property type="component" value="Unassembled WGS sequence"/>
</dbReference>
<feature type="domain" description="Methyltransferase type 12" evidence="1">
    <location>
        <begin position="61"/>
        <end position="150"/>
    </location>
</feature>
<dbReference type="InterPro" id="IPR029063">
    <property type="entry name" value="SAM-dependent_MTases_sf"/>
</dbReference>
<comment type="caution">
    <text evidence="2">The sequence shown here is derived from an EMBL/GenBank/DDBJ whole genome shotgun (WGS) entry which is preliminary data.</text>
</comment>
<keyword evidence="3" id="KW-1185">Reference proteome</keyword>
<dbReference type="AlphaFoldDB" id="A0A367QI77"/>